<feature type="signal peptide" evidence="1">
    <location>
        <begin position="1"/>
        <end position="19"/>
    </location>
</feature>
<proteinExistence type="predicted"/>
<dbReference type="EMBL" id="HBFB01037073">
    <property type="protein sequence ID" value="CAD8696636.1"/>
    <property type="molecule type" value="Transcribed_RNA"/>
</dbReference>
<keyword evidence="1" id="KW-0732">Signal</keyword>
<accession>A0A7S0X1P5</accession>
<dbReference type="AlphaFoldDB" id="A0A7S0X1P5"/>
<protein>
    <submittedName>
        <fullName evidence="2">Uncharacterized protein</fullName>
    </submittedName>
</protein>
<sequence>MKAATVNVVGFLNTGTVCALSGLEGPAALAAVVVQASGWRILPYSATQTLSCSSLPPCHLRPGVSGVLTLGALPARRPAGRLRRAGVGGVEGTWLDSSLLTSCPCTDTQGAVLRLGPVVSAGSHPSLGPWIWRCAKDAHSARSKWLKCNMEQTFDNSTGTIQSQQQPQQAAASVSVL</sequence>
<evidence type="ECO:0000256" key="1">
    <source>
        <dbReference type="SAM" id="SignalP"/>
    </source>
</evidence>
<evidence type="ECO:0000313" key="2">
    <source>
        <dbReference type="EMBL" id="CAD8696636.1"/>
    </source>
</evidence>
<name>A0A7S0X1P5_9CHLO</name>
<organism evidence="2">
    <name type="scientific">Chlamydomonas leiostraca</name>
    <dbReference type="NCBI Taxonomy" id="1034604"/>
    <lineage>
        <taxon>Eukaryota</taxon>
        <taxon>Viridiplantae</taxon>
        <taxon>Chlorophyta</taxon>
        <taxon>core chlorophytes</taxon>
        <taxon>Chlorophyceae</taxon>
        <taxon>CS clade</taxon>
        <taxon>Chlamydomonadales</taxon>
        <taxon>Chlamydomonadaceae</taxon>
        <taxon>Chlamydomonas</taxon>
    </lineage>
</organism>
<feature type="chain" id="PRO_5031052987" evidence="1">
    <location>
        <begin position="20"/>
        <end position="177"/>
    </location>
</feature>
<reference evidence="2" key="1">
    <citation type="submission" date="2021-01" db="EMBL/GenBank/DDBJ databases">
        <authorList>
            <person name="Corre E."/>
            <person name="Pelletier E."/>
            <person name="Niang G."/>
            <person name="Scheremetjew M."/>
            <person name="Finn R."/>
            <person name="Kale V."/>
            <person name="Holt S."/>
            <person name="Cochrane G."/>
            <person name="Meng A."/>
            <person name="Brown T."/>
            <person name="Cohen L."/>
        </authorList>
    </citation>
    <scope>NUCLEOTIDE SEQUENCE</scope>
    <source>
        <strain evidence="2">SAG 11-49</strain>
    </source>
</reference>
<gene>
    <name evidence="2" type="ORF">CLEI1391_LOCUS20823</name>
</gene>